<protein>
    <recommendedName>
        <fullName evidence="5">ABC-type quaternary amine transporter</fullName>
        <ecNumber evidence="5">7.6.2.9</ecNumber>
    </recommendedName>
</protein>
<reference evidence="7" key="1">
    <citation type="submission" date="2009-01" db="EMBL/GenBank/DDBJ databases">
        <title>Complete sequence of chromosome Cyanothece sp. PCC 7425.</title>
        <authorList>
            <consortium name="US DOE Joint Genome Institute"/>
            <person name="Lucas S."/>
            <person name="Copeland A."/>
            <person name="Lapidus A."/>
            <person name="Glavina del Rio T."/>
            <person name="Dalin E."/>
            <person name="Tice H."/>
            <person name="Bruce D."/>
            <person name="Goodwin L."/>
            <person name="Pitluck S."/>
            <person name="Sims D."/>
            <person name="Meineke L."/>
            <person name="Brettin T."/>
            <person name="Detter J.C."/>
            <person name="Han C."/>
            <person name="Larimer F."/>
            <person name="Land M."/>
            <person name="Hauser L."/>
            <person name="Kyrpides N."/>
            <person name="Ovchinnikova G."/>
            <person name="Liberton M."/>
            <person name="Stoeckel J."/>
            <person name="Banerjee A."/>
            <person name="Singh A."/>
            <person name="Page L."/>
            <person name="Sato H."/>
            <person name="Zhao L."/>
            <person name="Sherman L."/>
            <person name="Pakrasi H."/>
            <person name="Richardson P."/>
        </authorList>
    </citation>
    <scope>NUCLEOTIDE SEQUENCE</scope>
    <source>
        <strain evidence="7">PCC 7425</strain>
    </source>
</reference>
<comment type="subcellular location">
    <subcellularLocation>
        <location evidence="1">Cell inner membrane</location>
        <topology evidence="1">Peripheral membrane protein</topology>
    </subcellularLocation>
</comment>
<dbReference type="eggNOG" id="COG3842">
    <property type="taxonomic scope" value="Bacteria"/>
</dbReference>
<dbReference type="Pfam" id="PF00005">
    <property type="entry name" value="ABC_tran"/>
    <property type="match status" value="1"/>
</dbReference>
<evidence type="ECO:0000256" key="2">
    <source>
        <dbReference type="ARBA" id="ARBA00022448"/>
    </source>
</evidence>
<dbReference type="SUPFAM" id="SSF52540">
    <property type="entry name" value="P-loop containing nucleoside triphosphate hydrolases"/>
    <property type="match status" value="1"/>
</dbReference>
<dbReference type="EMBL" id="CP001344">
    <property type="protein sequence ID" value="ACL45832.1"/>
    <property type="molecule type" value="Genomic_DNA"/>
</dbReference>
<dbReference type="Gene3D" id="3.40.50.300">
    <property type="entry name" value="P-loop containing nucleotide triphosphate hydrolases"/>
    <property type="match status" value="1"/>
</dbReference>
<dbReference type="KEGG" id="cyn:Cyan7425_3510"/>
<dbReference type="GO" id="GO:0005524">
    <property type="term" value="F:ATP binding"/>
    <property type="evidence" value="ECO:0007669"/>
    <property type="project" value="UniProtKB-KW"/>
</dbReference>
<dbReference type="HOGENOM" id="CLU_000604_1_1_3"/>
<dbReference type="InterPro" id="IPR027417">
    <property type="entry name" value="P-loop_NTPase"/>
</dbReference>
<dbReference type="InterPro" id="IPR050093">
    <property type="entry name" value="ABC_SmlMolc_Importer"/>
</dbReference>
<dbReference type="AlphaFoldDB" id="B8HR11"/>
<evidence type="ECO:0000256" key="1">
    <source>
        <dbReference type="ARBA" id="ARBA00004417"/>
    </source>
</evidence>
<dbReference type="GO" id="GO:0015418">
    <property type="term" value="F:ABC-type quaternary ammonium compound transporting activity"/>
    <property type="evidence" value="ECO:0007669"/>
    <property type="project" value="UniProtKB-EC"/>
</dbReference>
<evidence type="ECO:0000313" key="7">
    <source>
        <dbReference type="EMBL" id="ACL45832.1"/>
    </source>
</evidence>
<evidence type="ECO:0000256" key="3">
    <source>
        <dbReference type="ARBA" id="ARBA00022741"/>
    </source>
</evidence>
<sequence length="390" mass="43438">MTDLLVLQLDRVSGQFPQMPQPAVDAVSLALYQGEILGLLGPSGCGKTTLLRLIAGFEPLQGGTIQLKGQIVAGKGEGLPPEKRDLGMVFQDYALFPHLNVFENVAFGLKNRTRSRRHARAQVQRLTQAAIALVGLEGLDKRYPHELSGGQQQRVALARALAPQPSLVLLDEPLSNLDVQVRLRLRHELRDILKRAGTSAIFVTHDQEEALSMSDRVAVMRQGRLEQLDFPEVIYREPASRFVAEFVTQANFLPAQHDGQGWKTEIGYFSHQQIQGEIWDQDKRRATSSDCRCDQTEMSGDFKVDLCTGDLMIRQEDLQLEPAESGGVVIRDCTFLGREFCYTLLTPSGRELFARTTHRRGLQVGMHVKLSVKGQAHIFPIHRSPVALTA</sequence>
<dbReference type="InterPro" id="IPR008995">
    <property type="entry name" value="Mo/tungstate-bd_C_term_dom"/>
</dbReference>
<evidence type="ECO:0000259" key="6">
    <source>
        <dbReference type="PROSITE" id="PS50893"/>
    </source>
</evidence>
<evidence type="ECO:0000256" key="4">
    <source>
        <dbReference type="ARBA" id="ARBA00022840"/>
    </source>
</evidence>
<dbReference type="GO" id="GO:0043190">
    <property type="term" value="C:ATP-binding cassette (ABC) transporter complex"/>
    <property type="evidence" value="ECO:0007669"/>
    <property type="project" value="InterPro"/>
</dbReference>
<dbReference type="SUPFAM" id="SSF50331">
    <property type="entry name" value="MOP-like"/>
    <property type="match status" value="1"/>
</dbReference>
<feature type="domain" description="ABC transporter" evidence="6">
    <location>
        <begin position="7"/>
        <end position="247"/>
    </location>
</feature>
<dbReference type="InterPro" id="IPR003439">
    <property type="entry name" value="ABC_transporter-like_ATP-bd"/>
</dbReference>
<dbReference type="InterPro" id="IPR017871">
    <property type="entry name" value="ABC_transporter-like_CS"/>
</dbReference>
<dbReference type="SMART" id="SM00382">
    <property type="entry name" value="AAA"/>
    <property type="match status" value="1"/>
</dbReference>
<proteinExistence type="predicted"/>
<name>B8HR11_CYAP4</name>
<dbReference type="GO" id="GO:0016887">
    <property type="term" value="F:ATP hydrolysis activity"/>
    <property type="evidence" value="ECO:0007669"/>
    <property type="project" value="InterPro"/>
</dbReference>
<evidence type="ECO:0000256" key="5">
    <source>
        <dbReference type="ARBA" id="ARBA00066388"/>
    </source>
</evidence>
<dbReference type="PROSITE" id="PS00211">
    <property type="entry name" value="ABC_TRANSPORTER_1"/>
    <property type="match status" value="1"/>
</dbReference>
<organism evidence="7">
    <name type="scientific">Cyanothece sp. (strain PCC 7425 / ATCC 29141)</name>
    <dbReference type="NCBI Taxonomy" id="395961"/>
    <lineage>
        <taxon>Bacteria</taxon>
        <taxon>Bacillati</taxon>
        <taxon>Cyanobacteriota</taxon>
        <taxon>Cyanophyceae</taxon>
        <taxon>Gomontiellales</taxon>
        <taxon>Cyanothecaceae</taxon>
        <taxon>Cyanothece</taxon>
    </lineage>
</organism>
<accession>B8HR11</accession>
<keyword evidence="4" id="KW-0067">ATP-binding</keyword>
<keyword evidence="2" id="KW-0813">Transport</keyword>
<dbReference type="InterPro" id="IPR013611">
    <property type="entry name" value="Transp-assoc_OB_typ2"/>
</dbReference>
<dbReference type="PROSITE" id="PS50893">
    <property type="entry name" value="ABC_TRANSPORTER_2"/>
    <property type="match status" value="1"/>
</dbReference>
<dbReference type="OrthoDB" id="508245at2"/>
<dbReference type="FunFam" id="3.40.50.300:FF:000425">
    <property type="entry name" value="Probable ABC transporter, ATP-binding subunit"/>
    <property type="match status" value="1"/>
</dbReference>
<dbReference type="PANTHER" id="PTHR42781:SF4">
    <property type="entry name" value="SPERMIDINE_PUTRESCINE IMPORT ATP-BINDING PROTEIN POTA"/>
    <property type="match status" value="1"/>
</dbReference>
<dbReference type="Pfam" id="PF08402">
    <property type="entry name" value="TOBE_2"/>
    <property type="match status" value="1"/>
</dbReference>
<keyword evidence="3" id="KW-0547">Nucleotide-binding</keyword>
<dbReference type="InterPro" id="IPR003593">
    <property type="entry name" value="AAA+_ATPase"/>
</dbReference>
<gene>
    <name evidence="7" type="ordered locus">Cyan7425_3510</name>
</gene>
<dbReference type="PANTHER" id="PTHR42781">
    <property type="entry name" value="SPERMIDINE/PUTRESCINE IMPORT ATP-BINDING PROTEIN POTA"/>
    <property type="match status" value="1"/>
</dbReference>
<dbReference type="EC" id="7.6.2.9" evidence="5"/>
<dbReference type="STRING" id="395961.Cyan7425_3510"/>